<dbReference type="EMBL" id="LJIJ01001117">
    <property type="protein sequence ID" value="ODM92935.1"/>
    <property type="molecule type" value="Genomic_DNA"/>
</dbReference>
<dbReference type="OrthoDB" id="19653at2759"/>
<feature type="domain" description="Carboxylesterase type B" evidence="2">
    <location>
        <begin position="22"/>
        <end position="339"/>
    </location>
</feature>
<organism evidence="3 4">
    <name type="scientific">Orchesella cincta</name>
    <name type="common">Springtail</name>
    <name type="synonym">Podura cincta</name>
    <dbReference type="NCBI Taxonomy" id="48709"/>
    <lineage>
        <taxon>Eukaryota</taxon>
        <taxon>Metazoa</taxon>
        <taxon>Ecdysozoa</taxon>
        <taxon>Arthropoda</taxon>
        <taxon>Hexapoda</taxon>
        <taxon>Collembola</taxon>
        <taxon>Entomobryomorpha</taxon>
        <taxon>Entomobryoidea</taxon>
        <taxon>Orchesellidae</taxon>
        <taxon>Orchesellinae</taxon>
        <taxon>Orchesella</taxon>
    </lineage>
</organism>
<gene>
    <name evidence="3" type="ORF">Ocin01_13751</name>
</gene>
<dbReference type="OMA" id="YEFSANF"/>
<sequence>MGKVFYTQLVFQFKKKYLLCVQKDLFSAAIAQSGVATIGWAMYPDPEFEEPKKLAHAVDCPTSNTEYMVECLRKIKPEILARATDFKDSVWFERTKSPVMAPGIEYYKGGENSSIFLSENTETIFDKGTFNRVPFLIGATSHEGLALHAAPILLNPINTKKMNEQWGRVAPEALFYWNLAKDPCRVSTKLRSAYFKDQNISMESIDNLRQLYSDMGFEYPARKVGIKHARFAPVYFYNFTRPVKRSFVDLYGWKHKNMDAKPPTHGDDIQFLFNGLKIWPDVKKSSSDYEFSANFVKLWTSFAKTGKPSHIWGSQIESIQPVNATAERHNWLLIDNELGLQTETDDFLERMRVIDEICKNDFDYCSSLNMT</sequence>
<evidence type="ECO:0000259" key="2">
    <source>
        <dbReference type="Pfam" id="PF00135"/>
    </source>
</evidence>
<dbReference type="Proteomes" id="UP000094527">
    <property type="component" value="Unassembled WGS sequence"/>
</dbReference>
<accession>A0A1D2MJ65</accession>
<protein>
    <submittedName>
        <fullName evidence="3">Esterase FE4</fullName>
    </submittedName>
</protein>
<comment type="caution">
    <text evidence="3">The sequence shown here is derived from an EMBL/GenBank/DDBJ whole genome shotgun (WGS) entry which is preliminary data.</text>
</comment>
<dbReference type="InterPro" id="IPR050309">
    <property type="entry name" value="Type-B_Carboxylest/Lipase"/>
</dbReference>
<dbReference type="Gene3D" id="3.40.50.1820">
    <property type="entry name" value="alpha/beta hydrolase"/>
    <property type="match status" value="1"/>
</dbReference>
<dbReference type="InterPro" id="IPR029058">
    <property type="entry name" value="AB_hydrolase_fold"/>
</dbReference>
<keyword evidence="4" id="KW-1185">Reference proteome</keyword>
<proteinExistence type="predicted"/>
<dbReference type="InterPro" id="IPR002018">
    <property type="entry name" value="CarbesteraseB"/>
</dbReference>
<name>A0A1D2MJ65_ORCCI</name>
<dbReference type="PANTHER" id="PTHR11559">
    <property type="entry name" value="CARBOXYLESTERASE"/>
    <property type="match status" value="1"/>
</dbReference>
<feature type="non-terminal residue" evidence="3">
    <location>
        <position position="371"/>
    </location>
</feature>
<evidence type="ECO:0000313" key="4">
    <source>
        <dbReference type="Proteomes" id="UP000094527"/>
    </source>
</evidence>
<dbReference type="AlphaFoldDB" id="A0A1D2MJ65"/>
<dbReference type="Pfam" id="PF00135">
    <property type="entry name" value="COesterase"/>
    <property type="match status" value="1"/>
</dbReference>
<evidence type="ECO:0000313" key="3">
    <source>
        <dbReference type="EMBL" id="ODM92935.1"/>
    </source>
</evidence>
<evidence type="ECO:0000256" key="1">
    <source>
        <dbReference type="ARBA" id="ARBA00023180"/>
    </source>
</evidence>
<reference evidence="3 4" key="1">
    <citation type="journal article" date="2016" name="Genome Biol. Evol.">
        <title>Gene Family Evolution Reflects Adaptation to Soil Environmental Stressors in the Genome of the Collembolan Orchesella cincta.</title>
        <authorList>
            <person name="Faddeeva-Vakhrusheva A."/>
            <person name="Derks M.F."/>
            <person name="Anvar S.Y."/>
            <person name="Agamennone V."/>
            <person name="Suring W."/>
            <person name="Smit S."/>
            <person name="van Straalen N.M."/>
            <person name="Roelofs D."/>
        </authorList>
    </citation>
    <scope>NUCLEOTIDE SEQUENCE [LARGE SCALE GENOMIC DNA]</scope>
    <source>
        <tissue evidence="3">Mixed pool</tissue>
    </source>
</reference>
<keyword evidence="1" id="KW-0325">Glycoprotein</keyword>
<dbReference type="STRING" id="48709.A0A1D2MJ65"/>
<dbReference type="SUPFAM" id="SSF53474">
    <property type="entry name" value="alpha/beta-Hydrolases"/>
    <property type="match status" value="1"/>
</dbReference>